<evidence type="ECO:0000256" key="2">
    <source>
        <dbReference type="ARBA" id="ARBA00022723"/>
    </source>
</evidence>
<dbReference type="GO" id="GO:0005506">
    <property type="term" value="F:iron ion binding"/>
    <property type="evidence" value="ECO:0007669"/>
    <property type="project" value="InterPro"/>
</dbReference>
<accession>A0A7S2X9L4</accession>
<comment type="cofactor">
    <cofactor evidence="1">
        <name>L-ascorbate</name>
        <dbReference type="ChEBI" id="CHEBI:38290"/>
    </cofactor>
</comment>
<proteinExistence type="predicted"/>
<evidence type="ECO:0000313" key="7">
    <source>
        <dbReference type="EMBL" id="CAD9756529.1"/>
    </source>
</evidence>
<dbReference type="InterPro" id="IPR044862">
    <property type="entry name" value="Pro_4_hyd_alph_FE2OG_OXY"/>
</dbReference>
<gene>
    <name evidence="7" type="ORF">LSP00402_LOCUS6240</name>
</gene>
<dbReference type="GO" id="GO:0005783">
    <property type="term" value="C:endoplasmic reticulum"/>
    <property type="evidence" value="ECO:0007669"/>
    <property type="project" value="TreeGrafter"/>
</dbReference>
<protein>
    <recommendedName>
        <fullName evidence="6">Fe2OG dioxygenase domain-containing protein</fullName>
    </recommendedName>
</protein>
<dbReference type="InterPro" id="IPR045054">
    <property type="entry name" value="P4HA-like"/>
</dbReference>
<reference evidence="7" key="1">
    <citation type="submission" date="2021-01" db="EMBL/GenBank/DDBJ databases">
        <authorList>
            <person name="Corre E."/>
            <person name="Pelletier E."/>
            <person name="Niang G."/>
            <person name="Scheremetjew M."/>
            <person name="Finn R."/>
            <person name="Kale V."/>
            <person name="Holt S."/>
            <person name="Cochrane G."/>
            <person name="Meng A."/>
            <person name="Brown T."/>
            <person name="Cohen L."/>
        </authorList>
    </citation>
    <scope>NUCLEOTIDE SEQUENCE</scope>
    <source>
        <strain evidence="7">CCMP622</strain>
    </source>
</reference>
<dbReference type="PANTHER" id="PTHR10869:SF246">
    <property type="entry name" value="TRANSMEMBRANE PROLYL 4-HYDROXYLASE"/>
    <property type="match status" value="1"/>
</dbReference>
<dbReference type="GO" id="GO:0031418">
    <property type="term" value="F:L-ascorbic acid binding"/>
    <property type="evidence" value="ECO:0007669"/>
    <property type="project" value="InterPro"/>
</dbReference>
<evidence type="ECO:0000256" key="5">
    <source>
        <dbReference type="ARBA" id="ARBA00023004"/>
    </source>
</evidence>
<name>A0A7S2X9L4_9EUKA</name>
<dbReference type="Pfam" id="PF13640">
    <property type="entry name" value="2OG-FeII_Oxy_3"/>
    <property type="match status" value="1"/>
</dbReference>
<dbReference type="GO" id="GO:0004656">
    <property type="term" value="F:procollagen-proline 4-dioxygenase activity"/>
    <property type="evidence" value="ECO:0007669"/>
    <property type="project" value="TreeGrafter"/>
</dbReference>
<feature type="domain" description="Fe2OG dioxygenase" evidence="6">
    <location>
        <begin position="143"/>
        <end position="247"/>
    </location>
</feature>
<dbReference type="PANTHER" id="PTHR10869">
    <property type="entry name" value="PROLYL 4-HYDROXYLASE ALPHA SUBUNIT"/>
    <property type="match status" value="1"/>
</dbReference>
<keyword evidence="5" id="KW-0408">Iron</keyword>
<dbReference type="InterPro" id="IPR006620">
    <property type="entry name" value="Pro_4_hyd_alph"/>
</dbReference>
<dbReference type="PROSITE" id="PS51471">
    <property type="entry name" value="FE2OG_OXY"/>
    <property type="match status" value="1"/>
</dbReference>
<keyword evidence="2" id="KW-0479">Metal-binding</keyword>
<evidence type="ECO:0000259" key="6">
    <source>
        <dbReference type="PROSITE" id="PS51471"/>
    </source>
</evidence>
<evidence type="ECO:0000256" key="3">
    <source>
        <dbReference type="ARBA" id="ARBA00022964"/>
    </source>
</evidence>
<dbReference type="InterPro" id="IPR005123">
    <property type="entry name" value="Oxoglu/Fe-dep_dioxygenase_dom"/>
</dbReference>
<evidence type="ECO:0000256" key="1">
    <source>
        <dbReference type="ARBA" id="ARBA00001961"/>
    </source>
</evidence>
<dbReference type="Gene3D" id="2.60.120.620">
    <property type="entry name" value="q2cbj1_9rhob like domain"/>
    <property type="match status" value="1"/>
</dbReference>
<organism evidence="7">
    <name type="scientific">Lotharella oceanica</name>
    <dbReference type="NCBI Taxonomy" id="641309"/>
    <lineage>
        <taxon>Eukaryota</taxon>
        <taxon>Sar</taxon>
        <taxon>Rhizaria</taxon>
        <taxon>Cercozoa</taxon>
        <taxon>Chlorarachniophyceae</taxon>
        <taxon>Lotharella</taxon>
    </lineage>
</organism>
<dbReference type="SMART" id="SM00702">
    <property type="entry name" value="P4Hc"/>
    <property type="match status" value="1"/>
</dbReference>
<dbReference type="AlphaFoldDB" id="A0A7S2X9L4"/>
<keyword evidence="3" id="KW-0223">Dioxygenase</keyword>
<dbReference type="EMBL" id="HBHP01010111">
    <property type="protein sequence ID" value="CAD9756529.1"/>
    <property type="molecule type" value="Transcribed_RNA"/>
</dbReference>
<sequence>MEEVAFMKDYQNRTGLPWLSFYPRSPPILHMWDADYIGQEHLVESPEDGHPMQLKLKVISLRPRVFYVGEIITEQEVQHIMQLSKLKVKRSAVGNAGEGFLTDTRTSRTAWLRRDVSPEMDRIFSRFAKVLNIPDERLTHHRNAENLQVVTYGPGQKYSPHHDFNDKGSPPQRFLTLFIYLKPADTEGGTGFPLAFGRKGMKVQPRAGSAVLWYNMLPDGNADEMSLHEGMPVGSGEKWGCNLWVWDPVVNF</sequence>
<keyword evidence="4" id="KW-0560">Oxidoreductase</keyword>
<evidence type="ECO:0000256" key="4">
    <source>
        <dbReference type="ARBA" id="ARBA00023002"/>
    </source>
</evidence>